<keyword evidence="5" id="KW-1185">Reference proteome</keyword>
<dbReference type="InterPro" id="IPR053041">
    <property type="entry name" value="Transglut-like_Superfamily_Mod"/>
</dbReference>
<evidence type="ECO:0000313" key="5">
    <source>
        <dbReference type="Proteomes" id="UP000678393"/>
    </source>
</evidence>
<dbReference type="PANTHER" id="PTHR47020:SF1">
    <property type="entry name" value="HILLARIN"/>
    <property type="match status" value="1"/>
</dbReference>
<dbReference type="Proteomes" id="UP000678393">
    <property type="component" value="Unassembled WGS sequence"/>
</dbReference>
<dbReference type="OrthoDB" id="6129702at2759"/>
<comment type="caution">
    <text evidence="4">The sequence shown here is derived from an EMBL/GenBank/DDBJ whole genome shotgun (WGS) entry which is preliminary data.</text>
</comment>
<proteinExistence type="predicted"/>
<evidence type="ECO:0000256" key="1">
    <source>
        <dbReference type="SAM" id="MobiDB-lite"/>
    </source>
</evidence>
<dbReference type="InterPro" id="IPR038765">
    <property type="entry name" value="Papain-like_cys_pep_sf"/>
</dbReference>
<dbReference type="AlphaFoldDB" id="A0A8S3ZW96"/>
<protein>
    <recommendedName>
        <fullName evidence="6">Kyphoscoliosis peptidase</fullName>
    </recommendedName>
</protein>
<dbReference type="PANTHER" id="PTHR47020">
    <property type="entry name" value="HILLARIN"/>
    <property type="match status" value="1"/>
</dbReference>
<dbReference type="Pfam" id="PF01841">
    <property type="entry name" value="Transglut_core"/>
    <property type="match status" value="1"/>
</dbReference>
<dbReference type="InterPro" id="IPR002931">
    <property type="entry name" value="Transglutaminase-like"/>
</dbReference>
<organism evidence="4 5">
    <name type="scientific">Candidula unifasciata</name>
    <dbReference type="NCBI Taxonomy" id="100452"/>
    <lineage>
        <taxon>Eukaryota</taxon>
        <taxon>Metazoa</taxon>
        <taxon>Spiralia</taxon>
        <taxon>Lophotrochozoa</taxon>
        <taxon>Mollusca</taxon>
        <taxon>Gastropoda</taxon>
        <taxon>Heterobranchia</taxon>
        <taxon>Euthyneura</taxon>
        <taxon>Panpulmonata</taxon>
        <taxon>Eupulmonata</taxon>
        <taxon>Stylommatophora</taxon>
        <taxon>Helicina</taxon>
        <taxon>Helicoidea</taxon>
        <taxon>Geomitridae</taxon>
        <taxon>Candidula</taxon>
    </lineage>
</organism>
<evidence type="ECO:0008006" key="6">
    <source>
        <dbReference type="Google" id="ProtNLM"/>
    </source>
</evidence>
<feature type="region of interest" description="Disordered" evidence="1">
    <location>
        <begin position="738"/>
        <end position="816"/>
    </location>
</feature>
<dbReference type="InterPro" id="IPR056564">
    <property type="entry name" value="Ig-like_KY"/>
</dbReference>
<gene>
    <name evidence="4" type="ORF">CUNI_LOCUS17946</name>
</gene>
<accession>A0A8S3ZW96</accession>
<sequence>MGCGASTEGGPRNDEPPIPPINVLEKEPKSPAPVPAPNGKNDIYTPQDYTALDNKVKQLSPRLNISTYENLIKTLTSGCTTDLQKLRSIFVWLFLQDIHGSFYSGVTDPNTPRGYMKLIKTQNGSYELFFAQLCRAADIPCNVIKGIAKGDKYEVGQQAVSELESAWCAVYVAGGWRFVHLLWAYFQEKQTYENGVPPSPGTKRANINEFFWLVDANKLICFCKPHVEQWQLLKVKWEHTKFLKSPLFTEEYFGCGLLLPKKYNAVITSDNGISTIEFDHHNYEEPALDTVVDFDDDVSSNDIPPDLDLNDYVTKASSSSRKTLIVRYPIRGRYKAVIFGGLDPSLPRIVEFRLDCRDIGRDPQPFPLNPPEGFGILPIASQFGISDPVPDSGIILVRPTQQRHFSFTTTQRLEVQASLTHRKHGSDMFSDFVSTRCADEEVHVAVSVPDETILEFGLQIAVRPEFASRNFTVIASYLLVDENWQKKTAVVVPSRVSKNEEDRVRKALIAASHKNSIPPLEKAIGEFEHHSLYDNGDLTRARHKLEQLHLQNLRKATLDRKIEELEVAINSAKKSHVAPELADSKELKEAEMTKLQLRRLKLYMHKVLALNKATISEMHSYQRPRPLVHQVMKATFRILGEPNSKIQEWPYVQTSMRQLGRNSMLNRMKRCDVVHMKQRQVEDAEGYLKDTNKNLVRMCSAGAGTFYVWSNNMISEYQGKGDIEPLAITSTTNKWDRGNKLTKKKVPPNDSVTASQNDTFPNQSYGDDSFRDEWDPAENSTNRKHDEPNNNLVDLSRYSDHWDPNAPSVQDRNTRR</sequence>
<evidence type="ECO:0000313" key="4">
    <source>
        <dbReference type="EMBL" id="CAG5132388.1"/>
    </source>
</evidence>
<feature type="domain" description="KY-like immunoglobulin-like" evidence="3">
    <location>
        <begin position="241"/>
        <end position="367"/>
    </location>
</feature>
<feature type="region of interest" description="Disordered" evidence="1">
    <location>
        <begin position="1"/>
        <end position="45"/>
    </location>
</feature>
<dbReference type="Gene3D" id="3.10.620.30">
    <property type="match status" value="1"/>
</dbReference>
<feature type="compositionally biased region" description="Polar residues" evidence="1">
    <location>
        <begin position="750"/>
        <end position="766"/>
    </location>
</feature>
<feature type="compositionally biased region" description="Polar residues" evidence="1">
    <location>
        <begin position="807"/>
        <end position="816"/>
    </location>
</feature>
<evidence type="ECO:0000259" key="2">
    <source>
        <dbReference type="Pfam" id="PF01841"/>
    </source>
</evidence>
<dbReference type="Gene3D" id="1.20.920.20">
    <property type="match status" value="1"/>
</dbReference>
<reference evidence="4" key="1">
    <citation type="submission" date="2021-04" db="EMBL/GenBank/DDBJ databases">
        <authorList>
            <consortium name="Molecular Ecology Group"/>
        </authorList>
    </citation>
    <scope>NUCLEOTIDE SEQUENCE</scope>
</reference>
<dbReference type="Pfam" id="PF23265">
    <property type="entry name" value="Ig-like_KY"/>
    <property type="match status" value="1"/>
</dbReference>
<dbReference type="EMBL" id="CAJHNH020005334">
    <property type="protein sequence ID" value="CAG5132388.1"/>
    <property type="molecule type" value="Genomic_DNA"/>
</dbReference>
<feature type="domain" description="Transglutaminase-like" evidence="2">
    <location>
        <begin position="71"/>
        <end position="177"/>
    </location>
</feature>
<dbReference type="SUPFAM" id="SSF54001">
    <property type="entry name" value="Cysteine proteinases"/>
    <property type="match status" value="1"/>
</dbReference>
<evidence type="ECO:0000259" key="3">
    <source>
        <dbReference type="Pfam" id="PF23265"/>
    </source>
</evidence>
<name>A0A8S3ZW96_9EUPU</name>